<dbReference type="Proteomes" id="UP001642260">
    <property type="component" value="Unassembled WGS sequence"/>
</dbReference>
<comment type="caution">
    <text evidence="3">The sequence shown here is derived from an EMBL/GenBank/DDBJ whole genome shotgun (WGS) entry which is preliminary data.</text>
</comment>
<dbReference type="InterPro" id="IPR010920">
    <property type="entry name" value="LSM_dom_sf"/>
</dbReference>
<dbReference type="AlphaFoldDB" id="A0ABC8KJ37"/>
<evidence type="ECO:0000313" key="3">
    <source>
        <dbReference type="EMBL" id="CAH8358520.1"/>
    </source>
</evidence>
<gene>
    <name evidence="3" type="ORF">ERUC_LOCUS24276</name>
</gene>
<proteinExistence type="predicted"/>
<dbReference type="InterPro" id="IPR025609">
    <property type="entry name" value="Lsm14-like_N"/>
</dbReference>
<feature type="compositionally biased region" description="Low complexity" evidence="1">
    <location>
        <begin position="78"/>
        <end position="92"/>
    </location>
</feature>
<dbReference type="Pfam" id="PF12701">
    <property type="entry name" value="LSM14"/>
    <property type="match status" value="1"/>
</dbReference>
<reference evidence="3 4" key="1">
    <citation type="submission" date="2022-03" db="EMBL/GenBank/DDBJ databases">
        <authorList>
            <person name="Macdonald S."/>
            <person name="Ahmed S."/>
            <person name="Newling K."/>
        </authorList>
    </citation>
    <scope>NUCLEOTIDE SEQUENCE [LARGE SCALE GENOMIC DNA]</scope>
</reference>
<dbReference type="EMBL" id="CAKOAT010248487">
    <property type="protein sequence ID" value="CAH8358520.1"/>
    <property type="molecule type" value="Genomic_DNA"/>
</dbReference>
<dbReference type="SMART" id="SM01271">
    <property type="entry name" value="LSM14"/>
    <property type="match status" value="1"/>
</dbReference>
<dbReference type="SUPFAM" id="SSF50182">
    <property type="entry name" value="Sm-like ribonucleoproteins"/>
    <property type="match status" value="1"/>
</dbReference>
<dbReference type="Gene3D" id="2.30.30.100">
    <property type="match status" value="1"/>
</dbReference>
<evidence type="ECO:0000259" key="2">
    <source>
        <dbReference type="SMART" id="SM01271"/>
    </source>
</evidence>
<keyword evidence="4" id="KW-1185">Reference proteome</keyword>
<name>A0ABC8KJ37_ERUVS</name>
<evidence type="ECO:0000256" key="1">
    <source>
        <dbReference type="SAM" id="MobiDB-lite"/>
    </source>
</evidence>
<organism evidence="3 4">
    <name type="scientific">Eruca vesicaria subsp. sativa</name>
    <name type="common">Garden rocket</name>
    <name type="synonym">Eruca sativa</name>
    <dbReference type="NCBI Taxonomy" id="29727"/>
    <lineage>
        <taxon>Eukaryota</taxon>
        <taxon>Viridiplantae</taxon>
        <taxon>Streptophyta</taxon>
        <taxon>Embryophyta</taxon>
        <taxon>Tracheophyta</taxon>
        <taxon>Spermatophyta</taxon>
        <taxon>Magnoliopsida</taxon>
        <taxon>eudicotyledons</taxon>
        <taxon>Gunneridae</taxon>
        <taxon>Pentapetalae</taxon>
        <taxon>rosids</taxon>
        <taxon>malvids</taxon>
        <taxon>Brassicales</taxon>
        <taxon>Brassicaceae</taxon>
        <taxon>Brassiceae</taxon>
        <taxon>Eruca</taxon>
    </lineage>
</organism>
<protein>
    <recommendedName>
        <fullName evidence="2">Lsm14-like N-terminal domain-containing protein</fullName>
    </recommendedName>
</protein>
<sequence>MPCDFFNVLLVRSFGTEGGKKDGAQVPPSDKVYECILFRATDIKDLQVKASPPVQPPAPPAINNDPAIIQSHYPSPMPTSSSLPPAASNPLA</sequence>
<dbReference type="PANTHER" id="PTHR13586">
    <property type="entry name" value="SCD6 PROTEIN-RELATED"/>
    <property type="match status" value="1"/>
</dbReference>
<evidence type="ECO:0000313" key="4">
    <source>
        <dbReference type="Proteomes" id="UP001642260"/>
    </source>
</evidence>
<feature type="region of interest" description="Disordered" evidence="1">
    <location>
        <begin position="50"/>
        <end position="92"/>
    </location>
</feature>
<feature type="domain" description="Lsm14-like N-terminal" evidence="2">
    <location>
        <begin position="1"/>
        <end position="73"/>
    </location>
</feature>
<accession>A0ABC8KJ37</accession>
<dbReference type="PANTHER" id="PTHR13586:SF0">
    <property type="entry name" value="TRAILER HITCH, ISOFORM H"/>
    <property type="match status" value="1"/>
</dbReference>